<keyword evidence="8" id="KW-0769">Symport</keyword>
<feature type="transmembrane region" description="Helical" evidence="8">
    <location>
        <begin position="37"/>
        <end position="55"/>
    </location>
</feature>
<keyword evidence="4 8" id="KW-1003">Cell membrane</keyword>
<feature type="transmembrane region" description="Helical" evidence="8">
    <location>
        <begin position="444"/>
        <end position="461"/>
    </location>
</feature>
<evidence type="ECO:0000256" key="5">
    <source>
        <dbReference type="ARBA" id="ARBA00022692"/>
    </source>
</evidence>
<reference evidence="10 11" key="1">
    <citation type="submission" date="2015-04" db="EMBL/GenBank/DDBJ databases">
        <title>Complete Genome Sequence of Brevibacterium flavum ATCC 15168.</title>
        <authorList>
            <person name="Ahn J."/>
            <person name="Park G."/>
            <person name="Jeon W."/>
            <person name="Jang Y."/>
            <person name="Jang M."/>
            <person name="Lee H."/>
            <person name="Lee H."/>
        </authorList>
    </citation>
    <scope>NUCLEOTIDE SEQUENCE [LARGE SCALE GENOMIC DNA]</scope>
    <source>
        <strain evidence="10 11">ATCC 15168</strain>
    </source>
</reference>
<evidence type="ECO:0000256" key="1">
    <source>
        <dbReference type="ARBA" id="ARBA00004651"/>
    </source>
</evidence>
<dbReference type="EMBL" id="CP011309">
    <property type="protein sequence ID" value="AKF28673.1"/>
    <property type="molecule type" value="Genomic_DNA"/>
</dbReference>
<organism evidence="10 11">
    <name type="scientific">[Brevibacterium] flavum</name>
    <dbReference type="NCBI Taxonomy" id="92706"/>
    <lineage>
        <taxon>Bacteria</taxon>
        <taxon>Bacillati</taxon>
        <taxon>Actinomycetota</taxon>
        <taxon>Actinomycetes</taxon>
        <taxon>Mycobacteriales</taxon>
        <taxon>Corynebacteriaceae</taxon>
        <taxon>Corynebacterium</taxon>
    </lineage>
</organism>
<dbReference type="Pfam" id="PF01235">
    <property type="entry name" value="Na_Ala_symp"/>
    <property type="match status" value="1"/>
</dbReference>
<evidence type="ECO:0000256" key="3">
    <source>
        <dbReference type="ARBA" id="ARBA00022448"/>
    </source>
</evidence>
<dbReference type="Proteomes" id="UP000034037">
    <property type="component" value="Chromosome"/>
</dbReference>
<feature type="transmembrane region" description="Helical" evidence="8">
    <location>
        <begin position="218"/>
        <end position="239"/>
    </location>
</feature>
<evidence type="ECO:0000256" key="4">
    <source>
        <dbReference type="ARBA" id="ARBA00022475"/>
    </source>
</evidence>
<feature type="transmembrane region" description="Helical" evidence="8">
    <location>
        <begin position="336"/>
        <end position="357"/>
    </location>
</feature>
<keyword evidence="7 8" id="KW-0472">Membrane</keyword>
<dbReference type="HOGENOM" id="CLU_024867_1_1_11"/>
<evidence type="ECO:0000256" key="2">
    <source>
        <dbReference type="ARBA" id="ARBA00009261"/>
    </source>
</evidence>
<keyword evidence="3 8" id="KW-0813">Transport</keyword>
<feature type="transmembrane region" description="Helical" evidence="8">
    <location>
        <begin position="175"/>
        <end position="193"/>
    </location>
</feature>
<evidence type="ECO:0000256" key="6">
    <source>
        <dbReference type="ARBA" id="ARBA00022989"/>
    </source>
</evidence>
<feature type="region of interest" description="Disordered" evidence="9">
    <location>
        <begin position="505"/>
        <end position="525"/>
    </location>
</feature>
<comment type="subcellular location">
    <subcellularLocation>
        <location evidence="1 8">Cell membrane</location>
        <topology evidence="1 8">Multi-pass membrane protein</topology>
    </subcellularLocation>
</comment>
<feature type="transmembrane region" description="Helical" evidence="8">
    <location>
        <begin position="377"/>
        <end position="400"/>
    </location>
</feature>
<accession>A0A0F6WRT8</accession>
<sequence length="525" mass="55547">MSSGSAVNDAIQSVFEPFVNFLETAVFFSIPLFGADVPILVIWLFAGSIFLTLFLRVRPIKDAMQTFRVIRGHLSRHKDPGEVTSFQALATELSGTVGLGNIAGVAVAISVGGPGATLWIIIAGVLGMAVKMAEATLAQMFRKVHADGTVSGGPMYYLRDGLASIGKPKLGKTMAFIYAFCLMIAVMGAGNLFQANQMAAHLSETIGGGDSFLVGNEWMIGVAIAVVASLVIVGGIKSIARTTSRLVPIMTVLYGGSVIIILIVNFQNIPEAIKLILEGGLTGAGIQGGILGVAVIGIQRALFSNVAGVGTAGMAHAVTKNRRPAEEGLVAAWEPFLDSVIVCTMTALAIIVTGAYGGSTSDGINLTTDAFATVHSAFPILLTICIILFAFSTILSYSYYGKKAAGYVFKQSRVAERIYDVVYLAMIIVGASVSLDVVVRFSDAMFFLVTVPNLLGIYLLGKKLKQEIQGYRDDVAAGRVALVPEAERSTMLGEPMSKKLGIQEEIQEKGQEPSEKSELASDRTQ</sequence>
<protein>
    <submittedName>
        <fullName evidence="10">Amino acid transporter</fullName>
    </submittedName>
</protein>
<evidence type="ECO:0000313" key="11">
    <source>
        <dbReference type="Proteomes" id="UP000034037"/>
    </source>
</evidence>
<gene>
    <name evidence="10" type="ORF">YH66_14630</name>
</gene>
<keyword evidence="5 8" id="KW-0812">Transmembrane</keyword>
<dbReference type="Gene3D" id="1.20.1740.10">
    <property type="entry name" value="Amino acid/polyamine transporter I"/>
    <property type="match status" value="1"/>
</dbReference>
<proteinExistence type="inferred from homology"/>
<feature type="transmembrane region" description="Helical" evidence="8">
    <location>
        <begin position="421"/>
        <end position="438"/>
    </location>
</feature>
<feature type="transmembrane region" description="Helical" evidence="8">
    <location>
        <begin position="286"/>
        <end position="315"/>
    </location>
</feature>
<dbReference type="PRINTS" id="PR00175">
    <property type="entry name" value="NAALASMPORT"/>
</dbReference>
<dbReference type="PANTHER" id="PTHR30330:SF3">
    <property type="entry name" value="TRANSCRIPTIONAL REGULATOR, LRP FAMILY"/>
    <property type="match status" value="1"/>
</dbReference>
<dbReference type="RefSeq" id="WP_003857740.1">
    <property type="nucleotide sequence ID" value="NZ_CP011309.1"/>
</dbReference>
<dbReference type="InterPro" id="IPR001463">
    <property type="entry name" value="Na/Ala_symport"/>
</dbReference>
<dbReference type="NCBIfam" id="TIGR00835">
    <property type="entry name" value="agcS"/>
    <property type="match status" value="1"/>
</dbReference>
<dbReference type="GO" id="GO:0005283">
    <property type="term" value="F:amino acid:sodium symporter activity"/>
    <property type="evidence" value="ECO:0007669"/>
    <property type="project" value="InterPro"/>
</dbReference>
<name>A0A0F6WRT8_9CORY</name>
<evidence type="ECO:0000313" key="10">
    <source>
        <dbReference type="EMBL" id="AKF28673.1"/>
    </source>
</evidence>
<evidence type="ECO:0000256" key="7">
    <source>
        <dbReference type="ARBA" id="ARBA00023136"/>
    </source>
</evidence>
<dbReference type="PATRIC" id="fig|92706.3.peg.3072"/>
<evidence type="ECO:0000256" key="8">
    <source>
        <dbReference type="RuleBase" id="RU363064"/>
    </source>
</evidence>
<evidence type="ECO:0000256" key="9">
    <source>
        <dbReference type="SAM" id="MobiDB-lite"/>
    </source>
</evidence>
<dbReference type="PANTHER" id="PTHR30330">
    <property type="entry name" value="AGSS FAMILY TRANSPORTER, SODIUM-ALANINE"/>
    <property type="match status" value="1"/>
</dbReference>
<dbReference type="AlphaFoldDB" id="A0A0F6WRT8"/>
<dbReference type="GO" id="GO:0005886">
    <property type="term" value="C:plasma membrane"/>
    <property type="evidence" value="ECO:0007669"/>
    <property type="project" value="UniProtKB-SubCell"/>
</dbReference>
<keyword evidence="11" id="KW-1185">Reference proteome</keyword>
<keyword evidence="6 8" id="KW-1133">Transmembrane helix</keyword>
<feature type="transmembrane region" description="Helical" evidence="8">
    <location>
        <begin position="246"/>
        <end position="266"/>
    </location>
</feature>
<feature type="compositionally biased region" description="Basic and acidic residues" evidence="9">
    <location>
        <begin position="506"/>
        <end position="525"/>
    </location>
</feature>
<comment type="similarity">
    <text evidence="2 8">Belongs to the alanine or glycine:cation symporter (AGCS) (TC 2.A.25) family.</text>
</comment>